<dbReference type="EMBL" id="CP002339">
    <property type="protein sequence ID" value="AEF04626.1"/>
    <property type="molecule type" value="Genomic_DNA"/>
</dbReference>
<keyword evidence="2" id="KW-1185">Reference proteome</keyword>
<name>F5ZES6_ALTNA</name>
<reference evidence="1 2" key="1">
    <citation type="journal article" date="2011" name="J. Bacteriol.">
        <title>Complete genome sequence of the polycyclic aromatic hydrocarbon-degrading bacterium Alteromonas sp. strain SN2.</title>
        <authorList>
            <person name="Jin H.M."/>
            <person name="Jeong H."/>
            <person name="Moon E.J."/>
            <person name="Math R.K."/>
            <person name="Lee K."/>
            <person name="Kim H.J."/>
            <person name="Jeon C.O."/>
            <person name="Oh T.K."/>
            <person name="Kim J.F."/>
        </authorList>
    </citation>
    <scope>NUCLEOTIDE SEQUENCE [LARGE SCALE GENOMIC DNA]</scope>
    <source>
        <strain evidence="2">JCM 17741 / KACC 18427 / KCTC 11700BP / SN2</strain>
    </source>
</reference>
<dbReference type="HOGENOM" id="CLU_982366_0_0_6"/>
<sequence>MKSQVLRKFESKLEDMNDQLCYFLFSDIEVNNIFSELEHDISDSYTTEVYPENKFSDRLHIKIEALPAFRTKAFHSLVSMSVIASVEYLLSYIEEVEGIRANIMPSVHDEITDKKPEEQLNLKLRHWLGKDPESAIIKTIAYLRLRRNHIAHVREEMSDGYRSLIKNDSNHLNTYWAKQSTKLNGFDFSKKTYDEFEVNDVFALINLSRVCMREIDSLVLSTISEESIASYELPRFLANKKLNGLTVEVKSRKFAAFLQHQYGKKMSCADALLRDHMENA</sequence>
<evidence type="ECO:0000313" key="1">
    <source>
        <dbReference type="EMBL" id="AEF04626.1"/>
    </source>
</evidence>
<gene>
    <name evidence="1" type="ordered locus">ambt_15580</name>
</gene>
<dbReference type="OrthoDB" id="7063387at2"/>
<proteinExistence type="predicted"/>
<accession>F5ZES6</accession>
<evidence type="ECO:0000313" key="2">
    <source>
        <dbReference type="Proteomes" id="UP000000683"/>
    </source>
</evidence>
<dbReference type="Proteomes" id="UP000000683">
    <property type="component" value="Chromosome"/>
</dbReference>
<dbReference type="KEGG" id="alt:ambt_15580"/>
<dbReference type="AlphaFoldDB" id="F5ZES6"/>
<organism evidence="1 2">
    <name type="scientific">Alteromonas naphthalenivorans</name>
    <dbReference type="NCBI Taxonomy" id="715451"/>
    <lineage>
        <taxon>Bacteria</taxon>
        <taxon>Pseudomonadati</taxon>
        <taxon>Pseudomonadota</taxon>
        <taxon>Gammaproteobacteria</taxon>
        <taxon>Alteromonadales</taxon>
        <taxon>Alteromonadaceae</taxon>
        <taxon>Alteromonas/Salinimonas group</taxon>
        <taxon>Alteromonas</taxon>
    </lineage>
</organism>
<protein>
    <submittedName>
        <fullName evidence="1">Uncharacterized protein</fullName>
    </submittedName>
</protein>
<dbReference type="RefSeq" id="WP_013785550.1">
    <property type="nucleotide sequence ID" value="NC_015554.1"/>
</dbReference>